<keyword evidence="2" id="KW-1185">Reference proteome</keyword>
<evidence type="ECO:0000313" key="1">
    <source>
        <dbReference type="EMBL" id="OIJ17089.1"/>
    </source>
</evidence>
<proteinExistence type="predicted"/>
<comment type="caution">
    <text evidence="1">The sequence shown here is derived from an EMBL/GenBank/DDBJ whole genome shotgun (WGS) entry which is preliminary data.</text>
</comment>
<accession>A0A1S2LX38</accession>
<dbReference type="OrthoDB" id="7837049at2"/>
<gene>
    <name evidence="1" type="ORF">BKP37_00680</name>
</gene>
<protein>
    <submittedName>
        <fullName evidence="1">Uncharacterized protein</fullName>
    </submittedName>
</protein>
<dbReference type="EMBL" id="MLQR01000001">
    <property type="protein sequence ID" value="OIJ17089.1"/>
    <property type="molecule type" value="Genomic_DNA"/>
</dbReference>
<name>A0A1S2LX38_9BACI</name>
<dbReference type="Proteomes" id="UP000179524">
    <property type="component" value="Unassembled WGS sequence"/>
</dbReference>
<organism evidence="1 2">
    <name type="scientific">Anaerobacillus alkalilacustris</name>
    <dbReference type="NCBI Taxonomy" id="393763"/>
    <lineage>
        <taxon>Bacteria</taxon>
        <taxon>Bacillati</taxon>
        <taxon>Bacillota</taxon>
        <taxon>Bacilli</taxon>
        <taxon>Bacillales</taxon>
        <taxon>Bacillaceae</taxon>
        <taxon>Anaerobacillus</taxon>
    </lineage>
</organism>
<sequence>MDYWIRIAEENGITRKQFMSRIKEQGWSPEKAATTPIEIHKPFKQSEQNQHWIELANKNGINYKNFFQRVQRGWDPERAATEPVRKPKPKSITKWYPVAEKNGISRSIFLERIRSYHWSPEKAATTPLRRQSDEYRHWCKIARKNGLSAKGFWWRVNEKFMSLEEAATTPVTPNEECVKRAKEESLALIEVTNELALKNPNNPKYLFRITPHHREIARENGIPDTALEARVYKHGWTVQEAITKPVRKNDLEQLDGYKEYLALAKKNNIHPQTFKHRVEIGFSMEEAATIPTNELRKKRDDQEWIELALKNGIKYTTYIQRTNLLGWTPEQAATTPPLAPGQHLNEEKKQAAVEGFNRFMGKKESGGERDAQAE</sequence>
<reference evidence="1 2" key="1">
    <citation type="submission" date="2016-10" db="EMBL/GenBank/DDBJ databases">
        <title>Draft genome sequences of four alkaliphilic bacteria belonging to the Anaerobacillus genus.</title>
        <authorList>
            <person name="Bassil N.M."/>
            <person name="Lloyd J.R."/>
        </authorList>
    </citation>
    <scope>NUCLEOTIDE SEQUENCE [LARGE SCALE GENOMIC DNA]</scope>
    <source>
        <strain evidence="1 2">DSM 18345</strain>
    </source>
</reference>
<evidence type="ECO:0000313" key="2">
    <source>
        <dbReference type="Proteomes" id="UP000179524"/>
    </source>
</evidence>
<dbReference type="AlphaFoldDB" id="A0A1S2LX38"/>
<dbReference type="RefSeq" id="WP_071307817.1">
    <property type="nucleotide sequence ID" value="NZ_MLQR01000001.1"/>
</dbReference>